<gene>
    <name evidence="2" type="ORF">BDW02DRAFT_493563</name>
</gene>
<dbReference type="Gene3D" id="3.40.630.30">
    <property type="match status" value="1"/>
</dbReference>
<accession>A0A6A5KKZ3</accession>
<dbReference type="CDD" id="cd04301">
    <property type="entry name" value="NAT_SF"/>
    <property type="match status" value="1"/>
</dbReference>
<name>A0A6A5KKZ3_9PLEO</name>
<keyword evidence="2" id="KW-0012">Acyltransferase</keyword>
<dbReference type="EMBL" id="ML975273">
    <property type="protein sequence ID" value="KAF1836412.1"/>
    <property type="molecule type" value="Genomic_DNA"/>
</dbReference>
<keyword evidence="3" id="KW-1185">Reference proteome</keyword>
<feature type="domain" description="N-acetyltransferase" evidence="1">
    <location>
        <begin position="95"/>
        <end position="227"/>
    </location>
</feature>
<dbReference type="InterPro" id="IPR052523">
    <property type="entry name" value="Trichothecene_AcTrans"/>
</dbReference>
<organism evidence="2 3">
    <name type="scientific">Decorospora gaudefroyi</name>
    <dbReference type="NCBI Taxonomy" id="184978"/>
    <lineage>
        <taxon>Eukaryota</taxon>
        <taxon>Fungi</taxon>
        <taxon>Dikarya</taxon>
        <taxon>Ascomycota</taxon>
        <taxon>Pezizomycotina</taxon>
        <taxon>Dothideomycetes</taxon>
        <taxon>Pleosporomycetidae</taxon>
        <taxon>Pleosporales</taxon>
        <taxon>Pleosporineae</taxon>
        <taxon>Pleosporaceae</taxon>
        <taxon>Decorospora</taxon>
    </lineage>
</organism>
<dbReference type="PROSITE" id="PS51186">
    <property type="entry name" value="GNAT"/>
    <property type="match status" value="1"/>
</dbReference>
<dbReference type="PANTHER" id="PTHR42791:SF2">
    <property type="entry name" value="N-ACETYLTRANSFERASE DOMAIN-CONTAINING PROTEIN"/>
    <property type="match status" value="1"/>
</dbReference>
<dbReference type="GO" id="GO:0016747">
    <property type="term" value="F:acyltransferase activity, transferring groups other than amino-acyl groups"/>
    <property type="evidence" value="ECO:0007669"/>
    <property type="project" value="InterPro"/>
</dbReference>
<protein>
    <submittedName>
        <fullName evidence="2">Acyl-CoA N-acyltransferase</fullName>
    </submittedName>
</protein>
<dbReference type="InterPro" id="IPR016181">
    <property type="entry name" value="Acyl_CoA_acyltransferase"/>
</dbReference>
<sequence length="231" mass="26249">MAPSQRIPPSDISISEAVVDDLPGIVDGLYKSFPPEFWERKEPLARRPKSDAIRHERMVKRITPSFLHPRCRWIAAKYIPTGEIIACSAWCAPGNPVHNVFRKSAVDFYGWADAFDPSEDFEEMWAHVDDEQWDGHFAHSDAVRSEVLGDEPHWYLATLFTRPEWQGRGVGALLLNWGIEQADAYDPPTPLYLEASVAGRPVYLRSGFVPVGDHNMIRRGPAKVKLEEERN</sequence>
<keyword evidence="2" id="KW-0808">Transferase</keyword>
<dbReference type="AlphaFoldDB" id="A0A6A5KKZ3"/>
<dbReference type="OrthoDB" id="196847at2759"/>
<evidence type="ECO:0000313" key="3">
    <source>
        <dbReference type="Proteomes" id="UP000800040"/>
    </source>
</evidence>
<dbReference type="InterPro" id="IPR000182">
    <property type="entry name" value="GNAT_dom"/>
</dbReference>
<evidence type="ECO:0000313" key="2">
    <source>
        <dbReference type="EMBL" id="KAF1836412.1"/>
    </source>
</evidence>
<evidence type="ECO:0000259" key="1">
    <source>
        <dbReference type="PROSITE" id="PS51186"/>
    </source>
</evidence>
<dbReference type="Proteomes" id="UP000800040">
    <property type="component" value="Unassembled WGS sequence"/>
</dbReference>
<dbReference type="Pfam" id="PF13673">
    <property type="entry name" value="Acetyltransf_10"/>
    <property type="match status" value="1"/>
</dbReference>
<dbReference type="SUPFAM" id="SSF55729">
    <property type="entry name" value="Acyl-CoA N-acyltransferases (Nat)"/>
    <property type="match status" value="1"/>
</dbReference>
<proteinExistence type="predicted"/>
<reference evidence="2" key="1">
    <citation type="submission" date="2020-01" db="EMBL/GenBank/DDBJ databases">
        <authorList>
            <consortium name="DOE Joint Genome Institute"/>
            <person name="Haridas S."/>
            <person name="Albert R."/>
            <person name="Binder M."/>
            <person name="Bloem J."/>
            <person name="Labutti K."/>
            <person name="Salamov A."/>
            <person name="Andreopoulos B."/>
            <person name="Baker S.E."/>
            <person name="Barry K."/>
            <person name="Bills G."/>
            <person name="Bluhm B.H."/>
            <person name="Cannon C."/>
            <person name="Castanera R."/>
            <person name="Culley D.E."/>
            <person name="Daum C."/>
            <person name="Ezra D."/>
            <person name="Gonzalez J.B."/>
            <person name="Henrissat B."/>
            <person name="Kuo A."/>
            <person name="Liang C."/>
            <person name="Lipzen A."/>
            <person name="Lutzoni F."/>
            <person name="Magnuson J."/>
            <person name="Mondo S."/>
            <person name="Nolan M."/>
            <person name="Ohm R."/>
            <person name="Pangilinan J."/>
            <person name="Park H.-J."/>
            <person name="Ramirez L."/>
            <person name="Alfaro M."/>
            <person name="Sun H."/>
            <person name="Tritt A."/>
            <person name="Yoshinaga Y."/>
            <person name="Zwiers L.-H."/>
            <person name="Turgeon B.G."/>
            <person name="Goodwin S.B."/>
            <person name="Spatafora J.W."/>
            <person name="Crous P.W."/>
            <person name="Grigoriev I.V."/>
        </authorList>
    </citation>
    <scope>NUCLEOTIDE SEQUENCE</scope>
    <source>
        <strain evidence="2">P77</strain>
    </source>
</reference>
<dbReference type="PANTHER" id="PTHR42791">
    <property type="entry name" value="GNAT FAMILY ACETYLTRANSFERASE"/>
    <property type="match status" value="1"/>
</dbReference>